<name>A0A284RW26_ARMOS</name>
<dbReference type="SUPFAM" id="SSF47459">
    <property type="entry name" value="HLH, helix-loop-helix DNA-binding domain"/>
    <property type="match status" value="1"/>
</dbReference>
<proteinExistence type="predicted"/>
<dbReference type="OrthoDB" id="2133190at2759"/>
<evidence type="ECO:0000313" key="2">
    <source>
        <dbReference type="EMBL" id="SJL12925.1"/>
    </source>
</evidence>
<reference evidence="3" key="1">
    <citation type="journal article" date="2017" name="Nat. Ecol. Evol.">
        <title>Genome expansion and lineage-specific genetic innovations in the forest pathogenic fungi Armillaria.</title>
        <authorList>
            <person name="Sipos G."/>
            <person name="Prasanna A.N."/>
            <person name="Walter M.C."/>
            <person name="O'Connor E."/>
            <person name="Balint B."/>
            <person name="Krizsan K."/>
            <person name="Kiss B."/>
            <person name="Hess J."/>
            <person name="Varga T."/>
            <person name="Slot J."/>
            <person name="Riley R."/>
            <person name="Boka B."/>
            <person name="Rigling D."/>
            <person name="Barry K."/>
            <person name="Lee J."/>
            <person name="Mihaltcheva S."/>
            <person name="LaButti K."/>
            <person name="Lipzen A."/>
            <person name="Waldron R."/>
            <person name="Moloney N.M."/>
            <person name="Sperisen C."/>
            <person name="Kredics L."/>
            <person name="Vagvoelgyi C."/>
            <person name="Patrignani A."/>
            <person name="Fitzpatrick D."/>
            <person name="Nagy I."/>
            <person name="Doyle S."/>
            <person name="Anderson J.B."/>
            <person name="Grigoriev I.V."/>
            <person name="Gueldener U."/>
            <person name="Muensterkoetter M."/>
            <person name="Nagy L.G."/>
        </authorList>
    </citation>
    <scope>NUCLEOTIDE SEQUENCE [LARGE SCALE GENOMIC DNA]</scope>
    <source>
        <strain evidence="3">C18/9</strain>
    </source>
</reference>
<keyword evidence="1" id="KW-0812">Transmembrane</keyword>
<dbReference type="GO" id="GO:0046983">
    <property type="term" value="F:protein dimerization activity"/>
    <property type="evidence" value="ECO:0007669"/>
    <property type="project" value="InterPro"/>
</dbReference>
<accession>A0A284RW26</accession>
<gene>
    <name evidence="2" type="ORF">ARMOST_16358</name>
</gene>
<dbReference type="Gene3D" id="4.10.280.10">
    <property type="entry name" value="Helix-loop-helix DNA-binding domain"/>
    <property type="match status" value="1"/>
</dbReference>
<organism evidence="2 3">
    <name type="scientific">Armillaria ostoyae</name>
    <name type="common">Armillaria root rot fungus</name>
    <dbReference type="NCBI Taxonomy" id="47428"/>
    <lineage>
        <taxon>Eukaryota</taxon>
        <taxon>Fungi</taxon>
        <taxon>Dikarya</taxon>
        <taxon>Basidiomycota</taxon>
        <taxon>Agaricomycotina</taxon>
        <taxon>Agaricomycetes</taxon>
        <taxon>Agaricomycetidae</taxon>
        <taxon>Agaricales</taxon>
        <taxon>Marasmiineae</taxon>
        <taxon>Physalacriaceae</taxon>
        <taxon>Armillaria</taxon>
    </lineage>
</organism>
<dbReference type="STRING" id="47428.A0A284RW26"/>
<protein>
    <submittedName>
        <fullName evidence="2">Uncharacterized protein</fullName>
    </submittedName>
</protein>
<dbReference type="AlphaFoldDB" id="A0A284RW26"/>
<evidence type="ECO:0000313" key="3">
    <source>
        <dbReference type="Proteomes" id="UP000219338"/>
    </source>
</evidence>
<keyword evidence="3" id="KW-1185">Reference proteome</keyword>
<dbReference type="EMBL" id="FUEG01000018">
    <property type="protein sequence ID" value="SJL12925.1"/>
    <property type="molecule type" value="Genomic_DNA"/>
</dbReference>
<keyword evidence="1" id="KW-1133">Transmembrane helix</keyword>
<evidence type="ECO:0000256" key="1">
    <source>
        <dbReference type="SAM" id="Phobius"/>
    </source>
</evidence>
<sequence length="265" mass="30548">MARTRRHLLPCPFPNKVSSREMMPSVPWATLGLLSFRLILAYDRTLKAIPAHNSPQIAGHRKMYYVGRMASVRNITNTIFPSRSSCLLFFRVLSVVCIALFIPFGIIGCIDTSSQHPSRLPSCPVLRYRRPFLCYSTQYDSHDLLTENILTTIERRYRKNLNARIQSIRMVVPPFECWNGIMSRRRTKGRRPRSEMKKTRLISSTIEDMLMESKWQGSDVLGKAVEHIRVLKKREMRLKREQDGLKTLVSGLVGGSALSHAWEKE</sequence>
<keyword evidence="1" id="KW-0472">Membrane</keyword>
<dbReference type="Proteomes" id="UP000219338">
    <property type="component" value="Unassembled WGS sequence"/>
</dbReference>
<feature type="transmembrane region" description="Helical" evidence="1">
    <location>
        <begin position="88"/>
        <end position="110"/>
    </location>
</feature>
<dbReference type="InterPro" id="IPR036638">
    <property type="entry name" value="HLH_DNA-bd_sf"/>
</dbReference>